<evidence type="ECO:0000313" key="1">
    <source>
        <dbReference type="EMBL" id="MDT0350460.1"/>
    </source>
</evidence>
<name>A0ABU2N931_9PSEU</name>
<dbReference type="Proteomes" id="UP001183202">
    <property type="component" value="Unassembled WGS sequence"/>
</dbReference>
<protein>
    <recommendedName>
        <fullName evidence="3">FCD domain-containing protein</fullName>
    </recommendedName>
</protein>
<dbReference type="EMBL" id="JAVREJ010000007">
    <property type="protein sequence ID" value="MDT0350460.1"/>
    <property type="molecule type" value="Genomic_DNA"/>
</dbReference>
<evidence type="ECO:0000313" key="2">
    <source>
        <dbReference type="Proteomes" id="UP001183202"/>
    </source>
</evidence>
<accession>A0ABU2N931</accession>
<dbReference type="RefSeq" id="WP_311556492.1">
    <property type="nucleotide sequence ID" value="NZ_JAVREJ010000007.1"/>
</dbReference>
<gene>
    <name evidence="1" type="ORF">RM445_13080</name>
</gene>
<keyword evidence="2" id="KW-1185">Reference proteome</keyword>
<comment type="caution">
    <text evidence="1">The sequence shown here is derived from an EMBL/GenBank/DDBJ whole genome shotgun (WGS) entry which is preliminary data.</text>
</comment>
<organism evidence="1 2">
    <name type="scientific">Pseudonocardia charpentierae</name>
    <dbReference type="NCBI Taxonomy" id="3075545"/>
    <lineage>
        <taxon>Bacteria</taxon>
        <taxon>Bacillati</taxon>
        <taxon>Actinomycetota</taxon>
        <taxon>Actinomycetes</taxon>
        <taxon>Pseudonocardiales</taxon>
        <taxon>Pseudonocardiaceae</taxon>
        <taxon>Pseudonocardia</taxon>
    </lineage>
</organism>
<proteinExistence type="predicted"/>
<sequence>MRSRSATTCRRSASWPRCAELAALHAAPPELDRIRVVLDRMDDLSLAADTLERHIRGFWSG</sequence>
<evidence type="ECO:0008006" key="3">
    <source>
        <dbReference type="Google" id="ProtNLM"/>
    </source>
</evidence>
<reference evidence="2" key="1">
    <citation type="submission" date="2023-07" db="EMBL/GenBank/DDBJ databases">
        <title>30 novel species of actinomycetes from the DSMZ collection.</title>
        <authorList>
            <person name="Nouioui I."/>
        </authorList>
    </citation>
    <scope>NUCLEOTIDE SEQUENCE [LARGE SCALE GENOMIC DNA]</scope>
    <source>
        <strain evidence="2">DSM 45834</strain>
    </source>
</reference>